<sequence>MSTAAFLTTVLVAFFSIAAVLGTDRHGNVDFIDLTDPHPSTSSVIADRARTEVGSSSREGMQAASHPVYRPIALRPYQGNLPEGQYRNPSLGGSRLSAFLQVPQGAQRRFPEPPVEPLPGPPLDLRLSLDPSPHPTGVQVAERGPNPSFELDRNVAGLFAHHPDLSLHYQPVVLDIPKQVRPTKLAARIPYVYLFLPVSQQRLAIIVPELPSGIDWSLTTPVLVHRLPALLLNRFGLTKGSHGGLEFVGVEMIRHPSYPVRDDGIIPRTSLRKIISLIKEGHLWAHHNWDFR</sequence>
<dbReference type="VEuPathDB" id="FungiDB:sr10065"/>
<evidence type="ECO:0000313" key="2">
    <source>
        <dbReference type="EMBL" id="CBQ70087.1"/>
    </source>
</evidence>
<evidence type="ECO:0000256" key="1">
    <source>
        <dbReference type="SAM" id="SignalP"/>
    </source>
</evidence>
<feature type="chain" id="PRO_5003216900" description="Effector family protein Eff1" evidence="1">
    <location>
        <begin position="23"/>
        <end position="292"/>
    </location>
</feature>
<keyword evidence="3" id="KW-1185">Reference proteome</keyword>
<feature type="signal peptide" evidence="1">
    <location>
        <begin position="1"/>
        <end position="22"/>
    </location>
</feature>
<dbReference type="HOGENOM" id="CLU_953669_0_0_1"/>
<reference evidence="2 3" key="1">
    <citation type="journal article" date="2010" name="Science">
        <title>Pathogenicity determinants in smut fungi revealed by genome comparison.</title>
        <authorList>
            <person name="Schirawski J."/>
            <person name="Mannhaupt G."/>
            <person name="Muench K."/>
            <person name="Brefort T."/>
            <person name="Schipper K."/>
            <person name="Doehlemann G."/>
            <person name="Di Stasio M."/>
            <person name="Roessel N."/>
            <person name="Mendoza-Mendoza A."/>
            <person name="Pester D."/>
            <person name="Mueller O."/>
            <person name="Winterberg B."/>
            <person name="Meyer E."/>
            <person name="Ghareeb H."/>
            <person name="Wollenberg T."/>
            <person name="Muensterkoetter M."/>
            <person name="Wong P."/>
            <person name="Walter M."/>
            <person name="Stukenbrock E."/>
            <person name="Gueldener U."/>
            <person name="Kahmann R."/>
        </authorList>
    </citation>
    <scope>NUCLEOTIDE SEQUENCE [LARGE SCALE GENOMIC DNA]</scope>
    <source>
        <strain evidence="3">SRZ2</strain>
    </source>
</reference>
<dbReference type="EMBL" id="FQ311440">
    <property type="protein sequence ID" value="CBQ70087.1"/>
    <property type="molecule type" value="Genomic_DNA"/>
</dbReference>
<evidence type="ECO:0008006" key="4">
    <source>
        <dbReference type="Google" id="ProtNLM"/>
    </source>
</evidence>
<gene>
    <name evidence="2" type="ORF">sr10065</name>
</gene>
<dbReference type="Proteomes" id="UP000008867">
    <property type="component" value="Chromosome 19"/>
</dbReference>
<dbReference type="AlphaFoldDB" id="E6ZS80"/>
<accession>E6ZS80</accession>
<protein>
    <recommendedName>
        <fullName evidence="4">Effector family protein Eff1</fullName>
    </recommendedName>
</protein>
<name>E6ZS80_SPORE</name>
<proteinExistence type="predicted"/>
<evidence type="ECO:0000313" key="3">
    <source>
        <dbReference type="Proteomes" id="UP000008867"/>
    </source>
</evidence>
<keyword evidence="1" id="KW-0732">Signal</keyword>
<organism evidence="2 3">
    <name type="scientific">Sporisorium reilianum (strain SRZ2)</name>
    <name type="common">Maize head smut fungus</name>
    <dbReference type="NCBI Taxonomy" id="999809"/>
    <lineage>
        <taxon>Eukaryota</taxon>
        <taxon>Fungi</taxon>
        <taxon>Dikarya</taxon>
        <taxon>Basidiomycota</taxon>
        <taxon>Ustilaginomycotina</taxon>
        <taxon>Ustilaginomycetes</taxon>
        <taxon>Ustilaginales</taxon>
        <taxon>Ustilaginaceae</taxon>
        <taxon>Sporisorium</taxon>
    </lineage>
</organism>